<dbReference type="EMBL" id="RRYP01016730">
    <property type="protein sequence ID" value="TNV74668.1"/>
    <property type="molecule type" value="Genomic_DNA"/>
</dbReference>
<reference evidence="1" key="1">
    <citation type="submission" date="2019-06" db="EMBL/GenBank/DDBJ databases">
        <authorList>
            <person name="Zheng W."/>
        </authorList>
    </citation>
    <scope>NUCLEOTIDE SEQUENCE</scope>
    <source>
        <strain evidence="1">QDHG01</strain>
    </source>
</reference>
<dbReference type="PANTHER" id="PTHR39767">
    <property type="entry name" value="CALCIUM/CALMODULIN-BINDING MEMBRANE PROTEIN PCM4-RELATED"/>
    <property type="match status" value="1"/>
</dbReference>
<dbReference type="Proteomes" id="UP000785679">
    <property type="component" value="Unassembled WGS sequence"/>
</dbReference>
<protein>
    <submittedName>
        <fullName evidence="1">Uncharacterized protein</fullName>
    </submittedName>
</protein>
<name>A0A8J8NH54_HALGN</name>
<dbReference type="PANTHER" id="PTHR39767:SF2">
    <property type="entry name" value="CHROMOSOME UNDETERMINED SCAFFOLD_1, WHOLE GENOME SHOTGUN SEQUENCE"/>
    <property type="match status" value="1"/>
</dbReference>
<comment type="caution">
    <text evidence="1">The sequence shown here is derived from an EMBL/GenBank/DDBJ whole genome shotgun (WGS) entry which is preliminary data.</text>
</comment>
<organism evidence="1 2">
    <name type="scientific">Halteria grandinella</name>
    <dbReference type="NCBI Taxonomy" id="5974"/>
    <lineage>
        <taxon>Eukaryota</taxon>
        <taxon>Sar</taxon>
        <taxon>Alveolata</taxon>
        <taxon>Ciliophora</taxon>
        <taxon>Intramacronucleata</taxon>
        <taxon>Spirotrichea</taxon>
        <taxon>Stichotrichia</taxon>
        <taxon>Sporadotrichida</taxon>
        <taxon>Halteriidae</taxon>
        <taxon>Halteria</taxon>
    </lineage>
</organism>
<accession>A0A8J8NH54</accession>
<evidence type="ECO:0000313" key="2">
    <source>
        <dbReference type="Proteomes" id="UP000785679"/>
    </source>
</evidence>
<dbReference type="OrthoDB" id="282595at2759"/>
<evidence type="ECO:0000313" key="1">
    <source>
        <dbReference type="EMBL" id="TNV74668.1"/>
    </source>
</evidence>
<sequence>MVIEFKLYLKGWTIIDTPGVYSDCGGTRLLGGTTAFGATAKLMNYFSLPPHYSMIISFKFWKYPLYNNNRIDSWEDEYFYYYIDQYITKTRSFNSTVYPTSSFLCGTTGMPDEILDIRVQLDHNYRSTIIYMTSNLDYPPSDVIFNQSRNHGVLPIFRCICFYVQPAALLVIRQIHKNVIYIF</sequence>
<keyword evidence="2" id="KW-1185">Reference proteome</keyword>
<gene>
    <name evidence="1" type="ORF">FGO68_gene12053</name>
</gene>
<dbReference type="AlphaFoldDB" id="A0A8J8NH54"/>
<proteinExistence type="predicted"/>